<proteinExistence type="predicted"/>
<accession>A0A917R7E5</accession>
<dbReference type="EMBL" id="BMMH01000001">
    <property type="protein sequence ID" value="GGK93102.1"/>
    <property type="molecule type" value="Genomic_DNA"/>
</dbReference>
<dbReference type="AlphaFoldDB" id="A0A917R7E5"/>
<organism evidence="2 3">
    <name type="scientific">Nocardia jinanensis</name>
    <dbReference type="NCBI Taxonomy" id="382504"/>
    <lineage>
        <taxon>Bacteria</taxon>
        <taxon>Bacillati</taxon>
        <taxon>Actinomycetota</taxon>
        <taxon>Actinomycetes</taxon>
        <taxon>Mycobacteriales</taxon>
        <taxon>Nocardiaceae</taxon>
        <taxon>Nocardia</taxon>
    </lineage>
</organism>
<gene>
    <name evidence="2" type="ORF">GCM10011588_04550</name>
</gene>
<feature type="region of interest" description="Disordered" evidence="1">
    <location>
        <begin position="1"/>
        <end position="55"/>
    </location>
</feature>
<comment type="caution">
    <text evidence="2">The sequence shown here is derived from an EMBL/GenBank/DDBJ whole genome shotgun (WGS) entry which is preliminary data.</text>
</comment>
<keyword evidence="3" id="KW-1185">Reference proteome</keyword>
<feature type="compositionally biased region" description="Polar residues" evidence="1">
    <location>
        <begin position="23"/>
        <end position="41"/>
    </location>
</feature>
<protein>
    <submittedName>
        <fullName evidence="2">Uncharacterized protein</fullName>
    </submittedName>
</protein>
<evidence type="ECO:0000313" key="3">
    <source>
        <dbReference type="Proteomes" id="UP000638263"/>
    </source>
</evidence>
<evidence type="ECO:0000256" key="1">
    <source>
        <dbReference type="SAM" id="MobiDB-lite"/>
    </source>
</evidence>
<reference evidence="2" key="1">
    <citation type="journal article" date="2014" name="Int. J. Syst. Evol. Microbiol.">
        <title>Complete genome sequence of Corynebacterium casei LMG S-19264T (=DSM 44701T), isolated from a smear-ripened cheese.</title>
        <authorList>
            <consortium name="US DOE Joint Genome Institute (JGI-PGF)"/>
            <person name="Walter F."/>
            <person name="Albersmeier A."/>
            <person name="Kalinowski J."/>
            <person name="Ruckert C."/>
        </authorList>
    </citation>
    <scope>NUCLEOTIDE SEQUENCE</scope>
    <source>
        <strain evidence="2">CGMCC 4.3508</strain>
    </source>
</reference>
<evidence type="ECO:0000313" key="2">
    <source>
        <dbReference type="EMBL" id="GGK93102.1"/>
    </source>
</evidence>
<name>A0A917R7E5_9NOCA</name>
<reference evidence="2" key="2">
    <citation type="submission" date="2020-09" db="EMBL/GenBank/DDBJ databases">
        <authorList>
            <person name="Sun Q."/>
            <person name="Zhou Y."/>
        </authorList>
    </citation>
    <scope>NUCLEOTIDE SEQUENCE</scope>
    <source>
        <strain evidence="2">CGMCC 4.3508</strain>
    </source>
</reference>
<sequence length="77" mass="8340">MPAHPRWGQAQSTTYRGRGDRSLLQQQPDDSGASMSLTSGRGHTDGPGTGPVTSPFVHIRQTHSFHNISVAEFVPEI</sequence>
<dbReference type="Proteomes" id="UP000638263">
    <property type="component" value="Unassembled WGS sequence"/>
</dbReference>